<dbReference type="Pfam" id="PF14529">
    <property type="entry name" value="Exo_endo_phos_2"/>
    <property type="match status" value="1"/>
</dbReference>
<dbReference type="GO" id="GO:0003824">
    <property type="term" value="F:catalytic activity"/>
    <property type="evidence" value="ECO:0007669"/>
    <property type="project" value="InterPro"/>
</dbReference>
<dbReference type="Proteomes" id="UP001152795">
    <property type="component" value="Unassembled WGS sequence"/>
</dbReference>
<evidence type="ECO:0000313" key="1">
    <source>
        <dbReference type="EMBL" id="CAB4014464.1"/>
    </source>
</evidence>
<feature type="non-terminal residue" evidence="1">
    <location>
        <position position="1"/>
    </location>
</feature>
<dbReference type="InterPro" id="IPR036691">
    <property type="entry name" value="Endo/exonu/phosph_ase_sf"/>
</dbReference>
<evidence type="ECO:0000313" key="2">
    <source>
        <dbReference type="Proteomes" id="UP001152795"/>
    </source>
</evidence>
<dbReference type="OrthoDB" id="426210at2759"/>
<dbReference type="InterPro" id="IPR005135">
    <property type="entry name" value="Endo/exonuclease/phosphatase"/>
</dbReference>
<keyword evidence="2" id="KW-1185">Reference proteome</keyword>
<reference evidence="1" key="1">
    <citation type="submission" date="2020-04" db="EMBL/GenBank/DDBJ databases">
        <authorList>
            <person name="Alioto T."/>
            <person name="Alioto T."/>
            <person name="Gomez Garrido J."/>
        </authorList>
    </citation>
    <scope>NUCLEOTIDE SEQUENCE</scope>
    <source>
        <strain evidence="1">A484AB</strain>
    </source>
</reference>
<gene>
    <name evidence="1" type="ORF">PACLA_8A057835</name>
</gene>
<comment type="caution">
    <text evidence="1">The sequence shown here is derived from an EMBL/GenBank/DDBJ whole genome shotgun (WGS) entry which is preliminary data.</text>
</comment>
<dbReference type="SUPFAM" id="SSF56219">
    <property type="entry name" value="DNase I-like"/>
    <property type="match status" value="1"/>
</dbReference>
<organism evidence="1 2">
    <name type="scientific">Paramuricea clavata</name>
    <name type="common">Red gorgonian</name>
    <name type="synonym">Violescent sea-whip</name>
    <dbReference type="NCBI Taxonomy" id="317549"/>
    <lineage>
        <taxon>Eukaryota</taxon>
        <taxon>Metazoa</taxon>
        <taxon>Cnidaria</taxon>
        <taxon>Anthozoa</taxon>
        <taxon>Octocorallia</taxon>
        <taxon>Malacalcyonacea</taxon>
        <taxon>Plexauridae</taxon>
        <taxon>Paramuricea</taxon>
    </lineage>
</organism>
<dbReference type="PANTHER" id="PTHR33395">
    <property type="entry name" value="TRANSCRIPTASE, PUTATIVE-RELATED-RELATED"/>
    <property type="match status" value="1"/>
</dbReference>
<protein>
    <submittedName>
        <fullName evidence="1">Uncharacterized protein</fullName>
    </submittedName>
</protein>
<accession>A0A7D9ER89</accession>
<dbReference type="PANTHER" id="PTHR33395:SF22">
    <property type="entry name" value="REVERSE TRANSCRIPTASE DOMAIN-CONTAINING PROTEIN"/>
    <property type="match status" value="1"/>
</dbReference>
<dbReference type="EMBL" id="CACRXK020008314">
    <property type="protein sequence ID" value="CAB4014464.1"/>
    <property type="molecule type" value="Genomic_DNA"/>
</dbReference>
<sequence length="257" mass="29190">SSPDGLNPESRCIVIVGDFNIPSISWSDNDSTPISSGGCANSEVLCELIGDNFLQQFVEGPTHSAGNKLDLFFCNRAEVISNVLTSPSDEHNFSTDHYIIEFNISTKFTRAKPVRRVIYDYNHADFPTLRRALSETSLDITLTGSIDDCWWKDTFLSIVTSFVPIKTIQGTNFPPWIDGEVRYLIRKKYIALRKYRKNKTASIEYFVSANSSKSNTQLELNINCISRKLKRHSMKTRRWSGVTIKPFFTTKLLSIQL</sequence>
<name>A0A7D9ER89_PARCT</name>
<proteinExistence type="predicted"/>
<dbReference type="Gene3D" id="3.60.10.10">
    <property type="entry name" value="Endonuclease/exonuclease/phosphatase"/>
    <property type="match status" value="1"/>
</dbReference>
<dbReference type="AlphaFoldDB" id="A0A7D9ER89"/>